<name>A0ACC0GU15_9ERIC</name>
<organism evidence="1 2">
    <name type="scientific">Camellia lanceoleosa</name>
    <dbReference type="NCBI Taxonomy" id="1840588"/>
    <lineage>
        <taxon>Eukaryota</taxon>
        <taxon>Viridiplantae</taxon>
        <taxon>Streptophyta</taxon>
        <taxon>Embryophyta</taxon>
        <taxon>Tracheophyta</taxon>
        <taxon>Spermatophyta</taxon>
        <taxon>Magnoliopsida</taxon>
        <taxon>eudicotyledons</taxon>
        <taxon>Gunneridae</taxon>
        <taxon>Pentapetalae</taxon>
        <taxon>asterids</taxon>
        <taxon>Ericales</taxon>
        <taxon>Theaceae</taxon>
        <taxon>Camellia</taxon>
    </lineage>
</organism>
<accession>A0ACC0GU15</accession>
<reference evidence="1 2" key="1">
    <citation type="journal article" date="2022" name="Plant J.">
        <title>Chromosome-level genome of Camellia lanceoleosa provides a valuable resource for understanding genome evolution and self-incompatibility.</title>
        <authorList>
            <person name="Gong W."/>
            <person name="Xiao S."/>
            <person name="Wang L."/>
            <person name="Liao Z."/>
            <person name="Chang Y."/>
            <person name="Mo W."/>
            <person name="Hu G."/>
            <person name="Li W."/>
            <person name="Zhao G."/>
            <person name="Zhu H."/>
            <person name="Hu X."/>
            <person name="Ji K."/>
            <person name="Xiang X."/>
            <person name="Song Q."/>
            <person name="Yuan D."/>
            <person name="Jin S."/>
            <person name="Zhang L."/>
        </authorList>
    </citation>
    <scope>NUCLEOTIDE SEQUENCE [LARGE SCALE GENOMIC DNA]</scope>
    <source>
        <strain evidence="1">SQ_2022a</strain>
    </source>
</reference>
<evidence type="ECO:0000313" key="2">
    <source>
        <dbReference type="Proteomes" id="UP001060215"/>
    </source>
</evidence>
<comment type="caution">
    <text evidence="1">The sequence shown here is derived from an EMBL/GenBank/DDBJ whole genome shotgun (WGS) entry which is preliminary data.</text>
</comment>
<keyword evidence="2" id="KW-1185">Reference proteome</keyword>
<dbReference type="Proteomes" id="UP001060215">
    <property type="component" value="Chromosome 9"/>
</dbReference>
<proteinExistence type="predicted"/>
<sequence>MFYELEQPAENERTTTVRNGDFNWGLEKRLLIELERKSTKMKTFKDHFLKNLLMELYFALGKHLRGH</sequence>
<gene>
    <name evidence="1" type="ORF">LOK49_LG08G00870</name>
</gene>
<evidence type="ECO:0000313" key="1">
    <source>
        <dbReference type="EMBL" id="KAI8003780.1"/>
    </source>
</evidence>
<protein>
    <submittedName>
        <fullName evidence="1">Uncharacterized protein</fullName>
    </submittedName>
</protein>
<dbReference type="EMBL" id="CM045766">
    <property type="protein sequence ID" value="KAI8003780.1"/>
    <property type="molecule type" value="Genomic_DNA"/>
</dbReference>